<dbReference type="SUPFAM" id="SSF57701">
    <property type="entry name" value="Zn2/Cys6 DNA-binding domain"/>
    <property type="match status" value="1"/>
</dbReference>
<evidence type="ECO:0000259" key="6">
    <source>
        <dbReference type="PROSITE" id="PS50048"/>
    </source>
</evidence>
<dbReference type="CDD" id="cd00067">
    <property type="entry name" value="GAL4"/>
    <property type="match status" value="1"/>
</dbReference>
<comment type="caution">
    <text evidence="7">The sequence shown here is derived from an EMBL/GenBank/DDBJ whole genome shotgun (WGS) entry which is preliminary data.</text>
</comment>
<evidence type="ECO:0000256" key="5">
    <source>
        <dbReference type="ARBA" id="ARBA00023242"/>
    </source>
</evidence>
<sequence length="436" mass="49424">MSSQKDRTRNSTFACVNCQAKKVKCSFSELPCSRCVKKGLQCVFNEQRKRGPKPKVKTPVPVFTSELIKDSSPTCSLLNNLQREEQVLIQKLYIVRQLADVVKTEISASSLTTDARIICNDPIIRQEQQNSLEYGNFHSTLLPETNILDYHSSQSDLSDSSTNIYLSSSQTNLSDSSTNTYSSALLQENNISHPNLSNSSTNVYPSALQETSVINCSDSSANTYPSEFLQETSIIDCNASKSISSTNIYPSTLSQKSNIIDHNTSQPKPSNSSTNTCASSTLFKIETPKTMRARYKRKEKRKYQSLTLDLEKRSQSLMHGLEKSSKFFENELIERYRSLMLDLEKGHQKLKSSRSNTATNNLFKTQQIEAEECSHSSIQISNQLFEYDLIDGLPFMKCMDQFPFSLINKQIEQPFQEINTRYNDLYNDLDIIQSYS</sequence>
<proteinExistence type="predicted"/>
<comment type="subcellular location">
    <subcellularLocation>
        <location evidence="1">Nucleus</location>
    </subcellularLocation>
</comment>
<dbReference type="Gene3D" id="4.10.240.10">
    <property type="entry name" value="Zn(2)-C6 fungal-type DNA-binding domain"/>
    <property type="match status" value="1"/>
</dbReference>
<gene>
    <name evidence="7" type="ORF">GMARGA_LOCUS17548</name>
</gene>
<evidence type="ECO:0000256" key="4">
    <source>
        <dbReference type="ARBA" id="ARBA00023163"/>
    </source>
</evidence>
<evidence type="ECO:0000313" key="8">
    <source>
        <dbReference type="Proteomes" id="UP000789901"/>
    </source>
</evidence>
<dbReference type="PANTHER" id="PTHR47540:SF4">
    <property type="entry name" value="TRANSCRIPTION FACTOR RGLT"/>
    <property type="match status" value="1"/>
</dbReference>
<evidence type="ECO:0000256" key="1">
    <source>
        <dbReference type="ARBA" id="ARBA00004123"/>
    </source>
</evidence>
<evidence type="ECO:0000256" key="3">
    <source>
        <dbReference type="ARBA" id="ARBA00023125"/>
    </source>
</evidence>
<keyword evidence="5" id="KW-0539">Nucleus</keyword>
<keyword evidence="8" id="KW-1185">Reference proteome</keyword>
<dbReference type="Pfam" id="PF00172">
    <property type="entry name" value="Zn_clus"/>
    <property type="match status" value="1"/>
</dbReference>
<dbReference type="InterPro" id="IPR051711">
    <property type="entry name" value="Stress_Response_Reg"/>
</dbReference>
<dbReference type="SMART" id="SM00066">
    <property type="entry name" value="GAL4"/>
    <property type="match status" value="1"/>
</dbReference>
<dbReference type="PROSITE" id="PS50048">
    <property type="entry name" value="ZN2_CY6_FUNGAL_2"/>
    <property type="match status" value="1"/>
</dbReference>
<reference evidence="7 8" key="1">
    <citation type="submission" date="2021-06" db="EMBL/GenBank/DDBJ databases">
        <authorList>
            <person name="Kallberg Y."/>
            <person name="Tangrot J."/>
            <person name="Rosling A."/>
        </authorList>
    </citation>
    <scope>NUCLEOTIDE SEQUENCE [LARGE SCALE GENOMIC DNA]</scope>
    <source>
        <strain evidence="7 8">120-4 pot B 10/14</strain>
    </source>
</reference>
<dbReference type="Proteomes" id="UP000789901">
    <property type="component" value="Unassembled WGS sequence"/>
</dbReference>
<keyword evidence="4" id="KW-0804">Transcription</keyword>
<keyword evidence="3" id="KW-0238">DNA-binding</keyword>
<protein>
    <submittedName>
        <fullName evidence="7">27014_t:CDS:1</fullName>
    </submittedName>
</protein>
<organism evidence="7 8">
    <name type="scientific">Gigaspora margarita</name>
    <dbReference type="NCBI Taxonomy" id="4874"/>
    <lineage>
        <taxon>Eukaryota</taxon>
        <taxon>Fungi</taxon>
        <taxon>Fungi incertae sedis</taxon>
        <taxon>Mucoromycota</taxon>
        <taxon>Glomeromycotina</taxon>
        <taxon>Glomeromycetes</taxon>
        <taxon>Diversisporales</taxon>
        <taxon>Gigasporaceae</taxon>
        <taxon>Gigaspora</taxon>
    </lineage>
</organism>
<dbReference type="InterPro" id="IPR036864">
    <property type="entry name" value="Zn2-C6_fun-type_DNA-bd_sf"/>
</dbReference>
<dbReference type="EMBL" id="CAJVQB010013351">
    <property type="protein sequence ID" value="CAG8761621.1"/>
    <property type="molecule type" value="Genomic_DNA"/>
</dbReference>
<keyword evidence="2" id="KW-0805">Transcription regulation</keyword>
<accession>A0ABN7VEJ9</accession>
<feature type="domain" description="Zn(2)-C6 fungal-type" evidence="6">
    <location>
        <begin position="14"/>
        <end position="44"/>
    </location>
</feature>
<evidence type="ECO:0000256" key="2">
    <source>
        <dbReference type="ARBA" id="ARBA00023015"/>
    </source>
</evidence>
<dbReference type="PANTHER" id="PTHR47540">
    <property type="entry name" value="THIAMINE REPRESSIBLE GENES REGULATORY PROTEIN THI5"/>
    <property type="match status" value="1"/>
</dbReference>
<evidence type="ECO:0000313" key="7">
    <source>
        <dbReference type="EMBL" id="CAG8761621.1"/>
    </source>
</evidence>
<dbReference type="InterPro" id="IPR001138">
    <property type="entry name" value="Zn2Cys6_DnaBD"/>
</dbReference>
<name>A0ABN7VEJ9_GIGMA</name>